<name>A0A6J5KWI1_9CAUD</name>
<keyword evidence="1" id="KW-0472">Membrane</keyword>
<evidence type="ECO:0000313" key="2">
    <source>
        <dbReference type="EMBL" id="CAB4125672.1"/>
    </source>
</evidence>
<feature type="transmembrane region" description="Helical" evidence="1">
    <location>
        <begin position="21"/>
        <end position="44"/>
    </location>
</feature>
<proteinExistence type="predicted"/>
<sequence length="96" mass="10948">MPQGLLNIFSWIKDDFTSHPFRFCIELLAWVISIGCSVTMAITVPNPPLIVLYPIWITGCAMYAWASYTRKSFGMLANYLLLVTIDIIGLLRMLYI</sequence>
<protein>
    <submittedName>
        <fullName evidence="2">Uncharacterized protein</fullName>
    </submittedName>
</protein>
<dbReference type="EMBL" id="LR796186">
    <property type="protein sequence ID" value="CAB4125672.1"/>
    <property type="molecule type" value="Genomic_DNA"/>
</dbReference>
<feature type="transmembrane region" description="Helical" evidence="1">
    <location>
        <begin position="76"/>
        <end position="95"/>
    </location>
</feature>
<evidence type="ECO:0000256" key="1">
    <source>
        <dbReference type="SAM" id="Phobius"/>
    </source>
</evidence>
<keyword evidence="1" id="KW-0812">Transmembrane</keyword>
<feature type="transmembrane region" description="Helical" evidence="1">
    <location>
        <begin position="50"/>
        <end position="69"/>
    </location>
</feature>
<gene>
    <name evidence="2" type="ORF">UFOVP58_197</name>
</gene>
<accession>A0A6J5KWI1</accession>
<organism evidence="2">
    <name type="scientific">uncultured Caudovirales phage</name>
    <dbReference type="NCBI Taxonomy" id="2100421"/>
    <lineage>
        <taxon>Viruses</taxon>
        <taxon>Duplodnaviria</taxon>
        <taxon>Heunggongvirae</taxon>
        <taxon>Uroviricota</taxon>
        <taxon>Caudoviricetes</taxon>
        <taxon>Peduoviridae</taxon>
        <taxon>Maltschvirus</taxon>
        <taxon>Maltschvirus maltsch</taxon>
    </lineage>
</organism>
<keyword evidence="1" id="KW-1133">Transmembrane helix</keyword>
<reference evidence="2" key="1">
    <citation type="submission" date="2020-04" db="EMBL/GenBank/DDBJ databases">
        <authorList>
            <person name="Chiriac C."/>
            <person name="Salcher M."/>
            <person name="Ghai R."/>
            <person name="Kavagutti S V."/>
        </authorList>
    </citation>
    <scope>NUCLEOTIDE SEQUENCE</scope>
</reference>